<evidence type="ECO:0008006" key="4">
    <source>
        <dbReference type="Google" id="ProtNLM"/>
    </source>
</evidence>
<dbReference type="EMBL" id="PRLG01000003">
    <property type="protein sequence ID" value="PYY30952.1"/>
    <property type="molecule type" value="Genomic_DNA"/>
</dbReference>
<protein>
    <recommendedName>
        <fullName evidence="4">DUF4878 domain-containing protein</fullName>
    </recommendedName>
</protein>
<dbReference type="RefSeq" id="WP_110756091.1">
    <property type="nucleotide sequence ID" value="NZ_PRLG01000003.1"/>
</dbReference>
<dbReference type="AlphaFoldDB" id="A0A2W0CLK2"/>
<accession>A0A2W0CLK2</accession>
<dbReference type="PROSITE" id="PS51257">
    <property type="entry name" value="PROKAR_LIPOPROTEIN"/>
    <property type="match status" value="1"/>
</dbReference>
<evidence type="ECO:0000313" key="2">
    <source>
        <dbReference type="EMBL" id="PYY30952.1"/>
    </source>
</evidence>
<gene>
    <name evidence="2" type="ORF">PIL02S_00499</name>
</gene>
<dbReference type="OrthoDB" id="2664943at2"/>
<evidence type="ECO:0000313" key="3">
    <source>
        <dbReference type="Proteomes" id="UP000247459"/>
    </source>
</evidence>
<evidence type="ECO:0000256" key="1">
    <source>
        <dbReference type="SAM" id="SignalP"/>
    </source>
</evidence>
<reference evidence="2 3" key="1">
    <citation type="submission" date="2018-01" db="EMBL/GenBank/DDBJ databases">
        <title>Genome sequence of the PGP bacterium Paenibacillus illinoisensis E3.</title>
        <authorList>
            <person name="Rolli E."/>
            <person name="Marasco R."/>
            <person name="Bessem C."/>
            <person name="Michoud G."/>
            <person name="Gaiarsa S."/>
            <person name="Borin S."/>
            <person name="Daffonchio D."/>
        </authorList>
    </citation>
    <scope>NUCLEOTIDE SEQUENCE [LARGE SCALE GENOMIC DNA]</scope>
    <source>
        <strain evidence="2 3">E3</strain>
    </source>
</reference>
<name>A0A2W0CLK2_9BACL</name>
<sequence>MKIKMALLASSFGLTVLLTACGSDTAEVPDSVQSTDIESKQTEVKNQVKEEQQVFVDESKYEGEEQELVKLLNLLTKYRNEGDEAAYMALISDEPNTPINQMNPKKLVAVQIDSIDGVTETQGTITATVTLEGASPGSTMYVFHKMNSEWKIYDID</sequence>
<comment type="caution">
    <text evidence="2">The sequence shown here is derived from an EMBL/GenBank/DDBJ whole genome shotgun (WGS) entry which is preliminary data.</text>
</comment>
<feature type="signal peptide" evidence="1">
    <location>
        <begin position="1"/>
        <end position="25"/>
    </location>
</feature>
<feature type="chain" id="PRO_5039619169" description="DUF4878 domain-containing protein" evidence="1">
    <location>
        <begin position="26"/>
        <end position="156"/>
    </location>
</feature>
<proteinExistence type="predicted"/>
<organism evidence="2 3">
    <name type="scientific">Paenibacillus illinoisensis</name>
    <dbReference type="NCBI Taxonomy" id="59845"/>
    <lineage>
        <taxon>Bacteria</taxon>
        <taxon>Bacillati</taxon>
        <taxon>Bacillota</taxon>
        <taxon>Bacilli</taxon>
        <taxon>Bacillales</taxon>
        <taxon>Paenibacillaceae</taxon>
        <taxon>Paenibacillus</taxon>
    </lineage>
</organism>
<dbReference type="Proteomes" id="UP000247459">
    <property type="component" value="Unassembled WGS sequence"/>
</dbReference>
<keyword evidence="1" id="KW-0732">Signal</keyword>